<feature type="active site" evidence="5">
    <location>
        <position position="265"/>
    </location>
</feature>
<dbReference type="InterPro" id="IPR025532">
    <property type="entry name" value="G6P_1-epimerase"/>
</dbReference>
<dbReference type="InterPro" id="IPR011013">
    <property type="entry name" value="Gal_mutarotase_sf_dom"/>
</dbReference>
<dbReference type="RefSeq" id="WP_062690979.1">
    <property type="nucleotide sequence ID" value="NZ_JAUOPU010000006.1"/>
</dbReference>
<keyword evidence="3 4" id="KW-0413">Isomerase</keyword>
<comment type="similarity">
    <text evidence="2 4">Belongs to the glucose-6-phosphate 1-epimerase family.</text>
</comment>
<protein>
    <recommendedName>
        <fullName evidence="4">Putative glucose-6-phosphate 1-epimerase</fullName>
        <ecNumber evidence="4">5.1.3.15</ecNumber>
    </recommendedName>
</protein>
<dbReference type="GO" id="GO:0047938">
    <property type="term" value="F:glucose-6-phosphate 1-epimerase activity"/>
    <property type="evidence" value="ECO:0007669"/>
    <property type="project" value="UniProtKB-UniRule"/>
</dbReference>
<evidence type="ECO:0000313" key="7">
    <source>
        <dbReference type="Proteomes" id="UP001170624"/>
    </source>
</evidence>
<dbReference type="Pfam" id="PF01263">
    <property type="entry name" value="Aldose_epim"/>
    <property type="match status" value="1"/>
</dbReference>
<dbReference type="PIRSF" id="PIRSF016020">
    <property type="entry name" value="PHexose_mutarotase"/>
    <property type="match status" value="1"/>
</dbReference>
<proteinExistence type="inferred from homology"/>
<dbReference type="InterPro" id="IPR014718">
    <property type="entry name" value="GH-type_carb-bd"/>
</dbReference>
<dbReference type="GO" id="GO:0005975">
    <property type="term" value="P:carbohydrate metabolic process"/>
    <property type="evidence" value="ECO:0007669"/>
    <property type="project" value="InterPro"/>
</dbReference>
<dbReference type="CDD" id="cd09020">
    <property type="entry name" value="D-hex-6-P-epi_like"/>
    <property type="match status" value="1"/>
</dbReference>
<dbReference type="GO" id="GO:0030246">
    <property type="term" value="F:carbohydrate binding"/>
    <property type="evidence" value="ECO:0007669"/>
    <property type="project" value="UniProtKB-UniRule"/>
</dbReference>
<evidence type="ECO:0000256" key="4">
    <source>
        <dbReference type="PIRNR" id="PIRNR016020"/>
    </source>
</evidence>
<gene>
    <name evidence="6" type="ORF">Q4568_08525</name>
</gene>
<dbReference type="SUPFAM" id="SSF74650">
    <property type="entry name" value="Galactose mutarotase-like"/>
    <property type="match status" value="1"/>
</dbReference>
<accession>A0AAW7Y7E6</accession>
<evidence type="ECO:0000256" key="1">
    <source>
        <dbReference type="ARBA" id="ARBA00001096"/>
    </source>
</evidence>
<evidence type="ECO:0000256" key="3">
    <source>
        <dbReference type="ARBA" id="ARBA00023235"/>
    </source>
</evidence>
<dbReference type="EC" id="5.1.3.15" evidence="4"/>
<evidence type="ECO:0000313" key="6">
    <source>
        <dbReference type="EMBL" id="MDO6542575.1"/>
    </source>
</evidence>
<organism evidence="6 7">
    <name type="scientific">Photobacterium sanguinicancri</name>
    <dbReference type="NCBI Taxonomy" id="875932"/>
    <lineage>
        <taxon>Bacteria</taxon>
        <taxon>Pseudomonadati</taxon>
        <taxon>Pseudomonadota</taxon>
        <taxon>Gammaproteobacteria</taxon>
        <taxon>Vibrionales</taxon>
        <taxon>Vibrionaceae</taxon>
        <taxon>Photobacterium</taxon>
    </lineage>
</organism>
<comment type="caution">
    <text evidence="6">The sequence shown here is derived from an EMBL/GenBank/DDBJ whole genome shotgun (WGS) entry which is preliminary data.</text>
</comment>
<evidence type="ECO:0000256" key="2">
    <source>
        <dbReference type="ARBA" id="ARBA00005866"/>
    </source>
</evidence>
<comment type="catalytic activity">
    <reaction evidence="1">
        <text>alpha-D-glucose 6-phosphate = beta-D-glucose 6-phosphate</text>
        <dbReference type="Rhea" id="RHEA:16249"/>
        <dbReference type="ChEBI" id="CHEBI:58225"/>
        <dbReference type="ChEBI" id="CHEBI:58247"/>
        <dbReference type="EC" id="5.1.3.15"/>
    </reaction>
</comment>
<feature type="active site" evidence="5">
    <location>
        <position position="163"/>
    </location>
</feature>
<dbReference type="AlphaFoldDB" id="A0AAW7Y7E6"/>
<dbReference type="PANTHER" id="PTHR11122:SF13">
    <property type="entry name" value="GLUCOSE-6-PHOSPHATE 1-EPIMERASE"/>
    <property type="match status" value="1"/>
</dbReference>
<reference evidence="6" key="1">
    <citation type="submission" date="2023-07" db="EMBL/GenBank/DDBJ databases">
        <title>Genome content predicts the carbon catabolic preferences of heterotrophic bacteria.</title>
        <authorList>
            <person name="Gralka M."/>
        </authorList>
    </citation>
    <scope>NUCLEOTIDE SEQUENCE</scope>
    <source>
        <strain evidence="6">G2M05</strain>
    </source>
</reference>
<name>A0AAW7Y7E6_9GAMM</name>
<sequence length="292" mass="31931">MDLRNLPTINALSDAVTVCEYNGVKIIRVIHNTVEAGISLHGGHLIWFKPANQDDVIWLSEEAIIDPTKAIRGGIPVCWPWFGKAGTPSHGFARNSQWAIKEHRENETGVIVALSLQDSDATREIWPHKFELTITFELGESLKVSLTSTNTDDHAWSYGGALHTYFDIADITKAHLTGMGAPYIDGVQGGVQAEGGNTLLITQEVDRVYTAPEAIIAIHDTPRQRQILVENQGHNAAVIWNPWQALCENMADMATNSFETMVCVESTIHGEGVTLAPNESHTLSTTVSLAAE</sequence>
<dbReference type="EMBL" id="JAUOPU010000006">
    <property type="protein sequence ID" value="MDO6542575.1"/>
    <property type="molecule type" value="Genomic_DNA"/>
</dbReference>
<dbReference type="InterPro" id="IPR008183">
    <property type="entry name" value="Aldose_1/G6P_1-epimerase"/>
</dbReference>
<dbReference type="PANTHER" id="PTHR11122">
    <property type="entry name" value="APOSPORY-ASSOCIATED PROTEIN C-RELATED"/>
    <property type="match status" value="1"/>
</dbReference>
<dbReference type="Gene3D" id="2.70.98.10">
    <property type="match status" value="1"/>
</dbReference>
<dbReference type="Proteomes" id="UP001170624">
    <property type="component" value="Unassembled WGS sequence"/>
</dbReference>
<evidence type="ECO:0000256" key="5">
    <source>
        <dbReference type="PIRSR" id="PIRSR016020-1"/>
    </source>
</evidence>